<evidence type="ECO:0000256" key="3">
    <source>
        <dbReference type="ARBA" id="ARBA00023163"/>
    </source>
</evidence>
<evidence type="ECO:0000256" key="1">
    <source>
        <dbReference type="ARBA" id="ARBA00023015"/>
    </source>
</evidence>
<protein>
    <submittedName>
        <fullName evidence="5">DNA-binding Lrp family transcriptional regulator</fullName>
    </submittedName>
</protein>
<dbReference type="PROSITE" id="PS50956">
    <property type="entry name" value="HTH_ASNC_2"/>
    <property type="match status" value="1"/>
</dbReference>
<gene>
    <name evidence="5" type="ORF">BKA07_000327</name>
</gene>
<reference evidence="5 6" key="1">
    <citation type="submission" date="2020-03" db="EMBL/GenBank/DDBJ databases">
        <title>Sequencing the genomes of 1000 actinobacteria strains.</title>
        <authorList>
            <person name="Klenk H.-P."/>
        </authorList>
    </citation>
    <scope>NUCLEOTIDE SEQUENCE [LARGE SCALE GENOMIC DNA]</scope>
    <source>
        <strain evidence="5 6">DSM 18964</strain>
    </source>
</reference>
<dbReference type="PANTHER" id="PTHR30154:SF34">
    <property type="entry name" value="TRANSCRIPTIONAL REGULATOR AZLB"/>
    <property type="match status" value="1"/>
</dbReference>
<dbReference type="InterPro" id="IPR036390">
    <property type="entry name" value="WH_DNA-bd_sf"/>
</dbReference>
<accession>A0A846S115</accession>
<evidence type="ECO:0000313" key="6">
    <source>
        <dbReference type="Proteomes" id="UP000576792"/>
    </source>
</evidence>
<dbReference type="SUPFAM" id="SSF46785">
    <property type="entry name" value="Winged helix' DNA-binding domain"/>
    <property type="match status" value="1"/>
</dbReference>
<dbReference type="PRINTS" id="PR00033">
    <property type="entry name" value="HTHASNC"/>
</dbReference>
<keyword evidence="2 5" id="KW-0238">DNA-binding</keyword>
<dbReference type="InterPro" id="IPR019888">
    <property type="entry name" value="Tscrpt_reg_AsnC-like"/>
</dbReference>
<dbReference type="EMBL" id="JAATJN010000001">
    <property type="protein sequence ID" value="NJC55292.1"/>
    <property type="molecule type" value="Genomic_DNA"/>
</dbReference>
<keyword evidence="6" id="KW-1185">Reference proteome</keyword>
<comment type="caution">
    <text evidence="5">The sequence shown here is derived from an EMBL/GenBank/DDBJ whole genome shotgun (WGS) entry which is preliminary data.</text>
</comment>
<evidence type="ECO:0000259" key="4">
    <source>
        <dbReference type="PROSITE" id="PS50956"/>
    </source>
</evidence>
<dbReference type="AlphaFoldDB" id="A0A846S115"/>
<dbReference type="InterPro" id="IPR000485">
    <property type="entry name" value="AsnC-type_HTH_dom"/>
</dbReference>
<evidence type="ECO:0000313" key="5">
    <source>
        <dbReference type="EMBL" id="NJC55292.1"/>
    </source>
</evidence>
<name>A0A846S115_9MICO</name>
<keyword evidence="1" id="KW-0805">Transcription regulation</keyword>
<dbReference type="GO" id="GO:0043200">
    <property type="term" value="P:response to amino acid"/>
    <property type="evidence" value="ECO:0007669"/>
    <property type="project" value="TreeGrafter"/>
</dbReference>
<dbReference type="InterPro" id="IPR036388">
    <property type="entry name" value="WH-like_DNA-bd_sf"/>
</dbReference>
<dbReference type="RefSeq" id="WP_342448959.1">
    <property type="nucleotide sequence ID" value="NZ_BAAAPQ010000026.1"/>
</dbReference>
<feature type="domain" description="HTH asnC-type" evidence="4">
    <location>
        <begin position="131"/>
        <end position="182"/>
    </location>
</feature>
<evidence type="ECO:0000256" key="2">
    <source>
        <dbReference type="ARBA" id="ARBA00023125"/>
    </source>
</evidence>
<dbReference type="GO" id="GO:0043565">
    <property type="term" value="F:sequence-specific DNA binding"/>
    <property type="evidence" value="ECO:0007669"/>
    <property type="project" value="InterPro"/>
</dbReference>
<dbReference type="Proteomes" id="UP000576792">
    <property type="component" value="Unassembled WGS sequence"/>
</dbReference>
<proteinExistence type="predicted"/>
<dbReference type="Gene3D" id="1.10.10.10">
    <property type="entry name" value="Winged helix-like DNA-binding domain superfamily/Winged helix DNA-binding domain"/>
    <property type="match status" value="1"/>
</dbReference>
<dbReference type="PANTHER" id="PTHR30154">
    <property type="entry name" value="LEUCINE-RESPONSIVE REGULATORY PROTEIN"/>
    <property type="match status" value="1"/>
</dbReference>
<organism evidence="5 6">
    <name type="scientific">Brevibacterium marinum</name>
    <dbReference type="NCBI Taxonomy" id="418643"/>
    <lineage>
        <taxon>Bacteria</taxon>
        <taxon>Bacillati</taxon>
        <taxon>Actinomycetota</taxon>
        <taxon>Actinomycetes</taxon>
        <taxon>Micrococcales</taxon>
        <taxon>Brevibacteriaceae</taxon>
        <taxon>Brevibacterium</taxon>
    </lineage>
</organism>
<dbReference type="SMART" id="SM00344">
    <property type="entry name" value="HTH_ASNC"/>
    <property type="match status" value="1"/>
</dbReference>
<sequence length="276" mass="29763">MLDLARAHEVSRHVISERLCVLTERDGLRVVAALDPGVAGHHVLTHSMARVDGPVLPVAEEVGRLSNAVFVSIASGERPLVFESRHGSSQELLETLETVRAISGVREIRVTTYVEVLRGFFVPQGREDVTLDELDFELIAALQIDGRTSYRRLAEAVHRSPSAVRSRVQRLVSAGVIRIAAIKSGGLSASRFATGLGITLAGRSEAVRQFVLESDSIEFAARSHGAHDFIATAVGSSSNEVLGVVEGLRALVDVAAVETWAHFDLVKEDYARAVGQ</sequence>
<dbReference type="GO" id="GO:0005829">
    <property type="term" value="C:cytosol"/>
    <property type="evidence" value="ECO:0007669"/>
    <property type="project" value="TreeGrafter"/>
</dbReference>
<keyword evidence="3" id="KW-0804">Transcription</keyword>
<dbReference type="Pfam" id="PF13404">
    <property type="entry name" value="HTH_AsnC-type"/>
    <property type="match status" value="1"/>
</dbReference>